<dbReference type="AlphaFoldDB" id="A0A4Q5AKP9"/>
<gene>
    <name evidence="2" type="ORF">PG2017B_0731</name>
</gene>
<evidence type="ECO:0000313" key="2">
    <source>
        <dbReference type="EMBL" id="RYQ30921.1"/>
    </source>
</evidence>
<protein>
    <recommendedName>
        <fullName evidence="1">HTH cro/C1-type domain-containing protein</fullName>
    </recommendedName>
</protein>
<comment type="caution">
    <text evidence="2">The sequence shown here is derived from an EMBL/GenBank/DDBJ whole genome shotgun (WGS) entry which is preliminary data.</text>
</comment>
<dbReference type="EMBL" id="RYUT01000002">
    <property type="protein sequence ID" value="RYQ30921.1"/>
    <property type="molecule type" value="Genomic_DNA"/>
</dbReference>
<evidence type="ECO:0000259" key="1">
    <source>
        <dbReference type="PROSITE" id="PS50943"/>
    </source>
</evidence>
<evidence type="ECO:0000313" key="3">
    <source>
        <dbReference type="Proteomes" id="UP000291920"/>
    </source>
</evidence>
<dbReference type="Proteomes" id="UP000291920">
    <property type="component" value="Unassembled WGS sequence"/>
</dbReference>
<dbReference type="PROSITE" id="PS50943">
    <property type="entry name" value="HTH_CROC1"/>
    <property type="match status" value="1"/>
</dbReference>
<reference evidence="2 3" key="1">
    <citation type="submission" date="2018-12" db="EMBL/GenBank/DDBJ databases">
        <title>Unveiling genomic diversity among members of the Bifidobacterium pseudolongum species, a widely distributed gut commensal of the animal kingdom.</title>
        <authorList>
            <person name="Lugli G.A."/>
            <person name="Duranti S."/>
            <person name="Albert K."/>
            <person name="Mancabelli L."/>
            <person name="Napoli S."/>
            <person name="Viappiani A."/>
            <person name="Anzalone R."/>
            <person name="Longhi G."/>
            <person name="Milani C."/>
            <person name="Turroni F."/>
            <person name="Alessandri G."/>
            <person name="Sela D.A."/>
            <person name="Van Sinderen D."/>
            <person name="Ventura M."/>
        </authorList>
    </citation>
    <scope>NUCLEOTIDE SEQUENCE [LARGE SCALE GENOMIC DNA]</scope>
    <source>
        <strain evidence="2 3">2017B</strain>
    </source>
</reference>
<dbReference type="GO" id="GO:0003677">
    <property type="term" value="F:DNA binding"/>
    <property type="evidence" value="ECO:0007669"/>
    <property type="project" value="InterPro"/>
</dbReference>
<dbReference type="RefSeq" id="WP_129870671.1">
    <property type="nucleotide sequence ID" value="NZ_RYUO01000002.1"/>
</dbReference>
<dbReference type="Pfam" id="PF13560">
    <property type="entry name" value="HTH_31"/>
    <property type="match status" value="1"/>
</dbReference>
<feature type="domain" description="HTH cro/C1-type" evidence="1">
    <location>
        <begin position="39"/>
        <end position="96"/>
    </location>
</feature>
<organism evidence="2 3">
    <name type="scientific">Bifidobacterium pseudolongum subsp. globosum</name>
    <dbReference type="NCBI Taxonomy" id="1690"/>
    <lineage>
        <taxon>Bacteria</taxon>
        <taxon>Bacillati</taxon>
        <taxon>Actinomycetota</taxon>
        <taxon>Actinomycetes</taxon>
        <taxon>Bifidobacteriales</taxon>
        <taxon>Bifidobacteriaceae</taxon>
        <taxon>Bifidobacterium</taxon>
    </lineage>
</organism>
<dbReference type="Gene3D" id="1.10.260.40">
    <property type="entry name" value="lambda repressor-like DNA-binding domains"/>
    <property type="match status" value="1"/>
</dbReference>
<proteinExistence type="predicted"/>
<name>A0A4Q5AKP9_9BIFI</name>
<sequence>MMTVLVKVIGVSAYVYSKIVDMAAKVEWTANDYAAQNILADIVEKSGLSLRALEQKTGGVASHARIGYILNGERGPVKLSEFIAICEACGVDASDALQQVIDNADATQPANTDEDRAKLALERAQRAAEYGLAAMEGEKRDAEDDGIA</sequence>
<accession>A0A4Q5AKP9</accession>
<dbReference type="InterPro" id="IPR001387">
    <property type="entry name" value="Cro/C1-type_HTH"/>
</dbReference>
<dbReference type="InterPro" id="IPR010982">
    <property type="entry name" value="Lambda_DNA-bd_dom_sf"/>
</dbReference>